<protein>
    <submittedName>
        <fullName evidence="1">Uncharacterized protein</fullName>
    </submittedName>
</protein>
<feature type="non-terminal residue" evidence="1">
    <location>
        <position position="1"/>
    </location>
</feature>
<organism evidence="1">
    <name type="scientific">marine sediment metagenome</name>
    <dbReference type="NCBI Taxonomy" id="412755"/>
    <lineage>
        <taxon>unclassified sequences</taxon>
        <taxon>metagenomes</taxon>
        <taxon>ecological metagenomes</taxon>
    </lineage>
</organism>
<proteinExistence type="predicted"/>
<gene>
    <name evidence="1" type="ORF">S12H4_59834</name>
</gene>
<comment type="caution">
    <text evidence="1">The sequence shown here is derived from an EMBL/GenBank/DDBJ whole genome shotgun (WGS) entry which is preliminary data.</text>
</comment>
<dbReference type="AlphaFoldDB" id="X1UMV7"/>
<dbReference type="EMBL" id="BARW01039219">
    <property type="protein sequence ID" value="GAJ18808.1"/>
    <property type="molecule type" value="Genomic_DNA"/>
</dbReference>
<sequence>VLNDVLKNYGDEAKVLVLPTASITLPLLEEE</sequence>
<accession>X1UMV7</accession>
<name>X1UMV7_9ZZZZ</name>
<reference evidence="1" key="1">
    <citation type="journal article" date="2014" name="Front. Microbiol.">
        <title>High frequency of phylogenetically diverse reductive dehalogenase-homologous genes in deep subseafloor sedimentary metagenomes.</title>
        <authorList>
            <person name="Kawai M."/>
            <person name="Futagami T."/>
            <person name="Toyoda A."/>
            <person name="Takaki Y."/>
            <person name="Nishi S."/>
            <person name="Hori S."/>
            <person name="Arai W."/>
            <person name="Tsubouchi T."/>
            <person name="Morono Y."/>
            <person name="Uchiyama I."/>
            <person name="Ito T."/>
            <person name="Fujiyama A."/>
            <person name="Inagaki F."/>
            <person name="Takami H."/>
        </authorList>
    </citation>
    <scope>NUCLEOTIDE SEQUENCE</scope>
    <source>
        <strain evidence="1">Expedition CK06-06</strain>
    </source>
</reference>
<evidence type="ECO:0000313" key="1">
    <source>
        <dbReference type="EMBL" id="GAJ18808.1"/>
    </source>
</evidence>